<accession>A0ABQ4XK52</accession>
<comment type="caution">
    <text evidence="2">The sequence shown here is derived from an EMBL/GenBank/DDBJ whole genome shotgun (WGS) entry which is preliminary data.</text>
</comment>
<evidence type="ECO:0000256" key="1">
    <source>
        <dbReference type="SAM" id="MobiDB-lite"/>
    </source>
</evidence>
<keyword evidence="3" id="KW-1185">Reference proteome</keyword>
<sequence>MTTNDFDGAPFLLFLRISSSPLHIFSHHIGTIERHIADALGPGGSYGGTMFYVNPCGLQWQIIGSLEDSPSIKVSKIQLTLDAYTCSTSTIVEPLEEPKRTLNHRLHQNKKVLFKRREEGPENPREASPPILDITHFPLFLKYLEFHDPMANPDDEPMWAADHVVVPTPAGGIFLYKTPNQAYQLLEDKVLLKLDWDKNQKPKALVRKTIAFADEDNSNSDTDKMMAKIDAMTMKIDAQYKEMKSHTDSNHCGGNHSNADCNDDDTPIGNSSKPYQPPQARNEHVNAIYTRSGRSYDPPTNPNNSYNQNDSQHLIDFNSDDADEEPTLQPQTPKLKEKAPTPKPYKPRTLYPQRLRKEKMEAQYEKFLDMIHTVQINVPLIDVLAGMRNYDKFLKELVSNKHKLEKISSAFLSDESSAIIQNKVPPKLGDPGSFLIPCTFTENMLVKVGKFTFYVNFVILEMEEDSKVPLILVRPFLHTANAVIHVKQKQLNLRVGSIRMVFSIDSAMKDSYLNDDTCFSNDVIDEIVEEDSDALLNQGSKILYSIKGTPLEDKFFNEFDEFIAMNIKENTEPR</sequence>
<feature type="compositionally biased region" description="Polar residues" evidence="1">
    <location>
        <begin position="302"/>
        <end position="312"/>
    </location>
</feature>
<evidence type="ECO:0000313" key="2">
    <source>
        <dbReference type="EMBL" id="GJS65734.1"/>
    </source>
</evidence>
<protein>
    <recommendedName>
        <fullName evidence="4">Reverse transcriptase domain-containing protein</fullName>
    </recommendedName>
</protein>
<evidence type="ECO:0008006" key="4">
    <source>
        <dbReference type="Google" id="ProtNLM"/>
    </source>
</evidence>
<gene>
    <name evidence="2" type="ORF">Tco_0680298</name>
</gene>
<dbReference type="InterPro" id="IPR021109">
    <property type="entry name" value="Peptidase_aspartic_dom_sf"/>
</dbReference>
<dbReference type="EMBL" id="BQNB010009599">
    <property type="protein sequence ID" value="GJS65734.1"/>
    <property type="molecule type" value="Genomic_DNA"/>
</dbReference>
<evidence type="ECO:0000313" key="3">
    <source>
        <dbReference type="Proteomes" id="UP001151760"/>
    </source>
</evidence>
<feature type="region of interest" description="Disordered" evidence="1">
    <location>
        <begin position="241"/>
        <end position="348"/>
    </location>
</feature>
<organism evidence="2 3">
    <name type="scientific">Tanacetum coccineum</name>
    <dbReference type="NCBI Taxonomy" id="301880"/>
    <lineage>
        <taxon>Eukaryota</taxon>
        <taxon>Viridiplantae</taxon>
        <taxon>Streptophyta</taxon>
        <taxon>Embryophyta</taxon>
        <taxon>Tracheophyta</taxon>
        <taxon>Spermatophyta</taxon>
        <taxon>Magnoliopsida</taxon>
        <taxon>eudicotyledons</taxon>
        <taxon>Gunneridae</taxon>
        <taxon>Pentapetalae</taxon>
        <taxon>asterids</taxon>
        <taxon>campanulids</taxon>
        <taxon>Asterales</taxon>
        <taxon>Asteraceae</taxon>
        <taxon>Asteroideae</taxon>
        <taxon>Anthemideae</taxon>
        <taxon>Anthemidinae</taxon>
        <taxon>Tanacetum</taxon>
    </lineage>
</organism>
<name>A0ABQ4XK52_9ASTR</name>
<reference evidence="2" key="2">
    <citation type="submission" date="2022-01" db="EMBL/GenBank/DDBJ databases">
        <authorList>
            <person name="Yamashiro T."/>
            <person name="Shiraishi A."/>
            <person name="Satake H."/>
            <person name="Nakayama K."/>
        </authorList>
    </citation>
    <scope>NUCLEOTIDE SEQUENCE</scope>
</reference>
<feature type="compositionally biased region" description="Polar residues" evidence="1">
    <location>
        <begin position="250"/>
        <end position="260"/>
    </location>
</feature>
<dbReference type="Proteomes" id="UP001151760">
    <property type="component" value="Unassembled WGS sequence"/>
</dbReference>
<reference evidence="2" key="1">
    <citation type="journal article" date="2022" name="Int. J. Mol. Sci.">
        <title>Draft Genome of Tanacetum Coccineum: Genomic Comparison of Closely Related Tanacetum-Family Plants.</title>
        <authorList>
            <person name="Yamashiro T."/>
            <person name="Shiraishi A."/>
            <person name="Nakayama K."/>
            <person name="Satake H."/>
        </authorList>
    </citation>
    <scope>NUCLEOTIDE SEQUENCE</scope>
</reference>
<dbReference type="Gene3D" id="2.40.70.10">
    <property type="entry name" value="Acid Proteases"/>
    <property type="match status" value="1"/>
</dbReference>
<dbReference type="PANTHER" id="PTHR33067:SF35">
    <property type="entry name" value="ASPARTIC PEPTIDASE DDI1-TYPE DOMAIN-CONTAINING PROTEIN"/>
    <property type="match status" value="1"/>
</dbReference>
<proteinExistence type="predicted"/>
<dbReference type="PANTHER" id="PTHR33067">
    <property type="entry name" value="RNA-DIRECTED DNA POLYMERASE-RELATED"/>
    <property type="match status" value="1"/>
</dbReference>